<keyword evidence="2" id="KW-1133">Transmembrane helix</keyword>
<evidence type="ECO:0008006" key="5">
    <source>
        <dbReference type="Google" id="ProtNLM"/>
    </source>
</evidence>
<feature type="transmembrane region" description="Helical" evidence="2">
    <location>
        <begin position="393"/>
        <end position="414"/>
    </location>
</feature>
<dbReference type="InterPro" id="IPR021280">
    <property type="entry name" value="TMEM260-like"/>
</dbReference>
<accession>A0A8J4PXC2</accession>
<keyword evidence="2" id="KW-0812">Transmembrane</keyword>
<feature type="transmembrane region" description="Helical" evidence="2">
    <location>
        <begin position="147"/>
        <end position="165"/>
    </location>
</feature>
<feature type="transmembrane region" description="Helical" evidence="2">
    <location>
        <begin position="426"/>
        <end position="445"/>
    </location>
</feature>
<feature type="compositionally biased region" description="Low complexity" evidence="1">
    <location>
        <begin position="1"/>
        <end position="26"/>
    </location>
</feature>
<dbReference type="PANTHER" id="PTHR16214">
    <property type="entry name" value="TRANSMEMBRANE PROTEIN 260"/>
    <property type="match status" value="1"/>
</dbReference>
<dbReference type="EMBL" id="AJWJ01000055">
    <property type="protein sequence ID" value="KAF2076608.1"/>
    <property type="molecule type" value="Genomic_DNA"/>
</dbReference>
<feature type="transmembrane region" description="Helical" evidence="2">
    <location>
        <begin position="457"/>
        <end position="479"/>
    </location>
</feature>
<feature type="transmembrane region" description="Helical" evidence="2">
    <location>
        <begin position="313"/>
        <end position="334"/>
    </location>
</feature>
<dbReference type="PANTHER" id="PTHR16214:SF3">
    <property type="entry name" value="TRANSMEMBRANE PROTEIN 260"/>
    <property type="match status" value="1"/>
</dbReference>
<evidence type="ECO:0000256" key="2">
    <source>
        <dbReference type="SAM" id="Phobius"/>
    </source>
</evidence>
<keyword evidence="2" id="KW-0472">Membrane</keyword>
<reference evidence="3" key="1">
    <citation type="submission" date="2020-01" db="EMBL/GenBank/DDBJ databases">
        <title>Development of genomics and gene disruption for Polysphondylium violaceum indicates a role for the polyketide synthase stlB in stalk morphogenesis.</title>
        <authorList>
            <person name="Narita B."/>
            <person name="Kawabe Y."/>
            <person name="Kin K."/>
            <person name="Saito T."/>
            <person name="Gibbs R."/>
            <person name="Kuspa A."/>
            <person name="Muzny D."/>
            <person name="Queller D."/>
            <person name="Richards S."/>
            <person name="Strassman J."/>
            <person name="Sucgang R."/>
            <person name="Worley K."/>
            <person name="Schaap P."/>
        </authorList>
    </citation>
    <scope>NUCLEOTIDE SEQUENCE</scope>
    <source>
        <strain evidence="3">QSvi11</strain>
    </source>
</reference>
<dbReference type="AlphaFoldDB" id="A0A8J4PXC2"/>
<feature type="region of interest" description="Disordered" evidence="1">
    <location>
        <begin position="1"/>
        <end position="63"/>
    </location>
</feature>
<evidence type="ECO:0000256" key="1">
    <source>
        <dbReference type="SAM" id="MobiDB-lite"/>
    </source>
</evidence>
<dbReference type="InterPro" id="IPR052724">
    <property type="entry name" value="GT117_domain-containing"/>
</dbReference>
<gene>
    <name evidence="3" type="ORF">CYY_002094</name>
</gene>
<feature type="transmembrane region" description="Helical" evidence="2">
    <location>
        <begin position="270"/>
        <end position="301"/>
    </location>
</feature>
<organism evidence="3 4">
    <name type="scientific">Polysphondylium violaceum</name>
    <dbReference type="NCBI Taxonomy" id="133409"/>
    <lineage>
        <taxon>Eukaryota</taxon>
        <taxon>Amoebozoa</taxon>
        <taxon>Evosea</taxon>
        <taxon>Eumycetozoa</taxon>
        <taxon>Dictyostelia</taxon>
        <taxon>Dictyosteliales</taxon>
        <taxon>Dictyosteliaceae</taxon>
        <taxon>Polysphondylium</taxon>
    </lineage>
</organism>
<comment type="caution">
    <text evidence="3">The sequence shown here is derived from an EMBL/GenBank/DDBJ whole genome shotgun (WGS) entry which is preliminary data.</text>
</comment>
<sequence>MKNKSSTNNNSNNNNTSTTSNNVNSSQTKRRNNSNVIQNENLSNSSSNRNNSQQQQQQQQPRITQNTNVNWAKDFMNWNDQQQQQLQSVGSTVVVHQKDKYFKVVKRSTVIISCLIFVITTLLYSFTQYPSVSGGDAGELIINAYQFGIAHPPGYPLFTALGYIFSHAFPSSQLSVAWKVSLMSSMIGAIGSVLIYLTVYLWVNDHWSGILASGLFTFSPLIWMYHIQGEVFSLNNTFTALLLFLSIWFTRVRIYENERYNASFWTSERIAYLSAFLCGLGLTNQHTLVLIVAPFAFWIMFIAGRDQLWSMKIVSNLSICALSGLSPYLFLFVAPKLNKVKYSWGNTSTISGFITHFLRSEYGTLQLYSGDEGNSISLLPKIFLYFENLVDQFTIIGVILALIGFLNIMFGYNLKTFKWKSIGTMIGFTFLFYITFFFNLCNLPIDKSLYKGVFLRFFMQPNVIVSICIGIGSKSLFRFANNSNNNILKKILLPLLVLGLVGYQVSTNYSLQDQSKNYSFHDFGYAILDSLPKNALLLAGGDLVTNVPQYLHLCEKARPDIDIISLEIMSWDWFTVTQGPLYSRVNFPGSVYHPYKTDGYSLKLFLDYNQHRPIFIVGDFKHGDNSFQSHYFTVNRGMAQQIFHVSQKQDLNLYQMIRQSFSKMPEFNNLPNDTVKYPADSWEHHMINDIVSNLEKSVENLLSHYLSLETVDSDKALELSIDILTKALELNPTRCWALKHMGVTYDHLRYRLMKPTSNSADSKHTADKAESYSKSLLTHWSKYIEHCFKERDQDWDTINNVVLYYNK</sequence>
<proteinExistence type="predicted"/>
<feature type="transmembrane region" description="Helical" evidence="2">
    <location>
        <begin position="177"/>
        <end position="201"/>
    </location>
</feature>
<feature type="transmembrane region" description="Helical" evidence="2">
    <location>
        <begin position="108"/>
        <end position="127"/>
    </location>
</feature>
<feature type="transmembrane region" description="Helical" evidence="2">
    <location>
        <begin position="491"/>
        <end position="511"/>
    </location>
</feature>
<protein>
    <recommendedName>
        <fullName evidence="5">Transmembrane protein</fullName>
    </recommendedName>
</protein>
<dbReference type="OrthoDB" id="197432at2759"/>
<feature type="transmembrane region" description="Helical" evidence="2">
    <location>
        <begin position="207"/>
        <end position="225"/>
    </location>
</feature>
<evidence type="ECO:0000313" key="4">
    <source>
        <dbReference type="Proteomes" id="UP000695562"/>
    </source>
</evidence>
<dbReference type="Pfam" id="PF11028">
    <property type="entry name" value="TMEM260-like"/>
    <property type="match status" value="1"/>
</dbReference>
<evidence type="ECO:0000313" key="3">
    <source>
        <dbReference type="EMBL" id="KAF2076608.1"/>
    </source>
</evidence>
<dbReference type="Proteomes" id="UP000695562">
    <property type="component" value="Unassembled WGS sequence"/>
</dbReference>
<feature type="compositionally biased region" description="Low complexity" evidence="1">
    <location>
        <begin position="38"/>
        <end position="60"/>
    </location>
</feature>
<keyword evidence="4" id="KW-1185">Reference proteome</keyword>
<feature type="transmembrane region" description="Helical" evidence="2">
    <location>
        <begin position="232"/>
        <end position="250"/>
    </location>
</feature>
<name>A0A8J4PXC2_9MYCE</name>